<feature type="compositionally biased region" description="Polar residues" evidence="1">
    <location>
        <begin position="356"/>
        <end position="367"/>
    </location>
</feature>
<accession>A0A2V1DQ72</accession>
<evidence type="ECO:0000256" key="1">
    <source>
        <dbReference type="SAM" id="MobiDB-lite"/>
    </source>
</evidence>
<organism evidence="2 3">
    <name type="scientific">Periconia macrospinosa</name>
    <dbReference type="NCBI Taxonomy" id="97972"/>
    <lineage>
        <taxon>Eukaryota</taxon>
        <taxon>Fungi</taxon>
        <taxon>Dikarya</taxon>
        <taxon>Ascomycota</taxon>
        <taxon>Pezizomycotina</taxon>
        <taxon>Dothideomycetes</taxon>
        <taxon>Pleosporomycetidae</taxon>
        <taxon>Pleosporales</taxon>
        <taxon>Massarineae</taxon>
        <taxon>Periconiaceae</taxon>
        <taxon>Periconia</taxon>
    </lineage>
</organism>
<dbReference type="Proteomes" id="UP000244855">
    <property type="component" value="Unassembled WGS sequence"/>
</dbReference>
<dbReference type="AlphaFoldDB" id="A0A2V1DQ72"/>
<feature type="compositionally biased region" description="Low complexity" evidence="1">
    <location>
        <begin position="371"/>
        <end position="397"/>
    </location>
</feature>
<keyword evidence="3" id="KW-1185">Reference proteome</keyword>
<feature type="region of interest" description="Disordered" evidence="1">
    <location>
        <begin position="190"/>
        <end position="415"/>
    </location>
</feature>
<gene>
    <name evidence="2" type="ORF">DM02DRAFT_593063</name>
</gene>
<dbReference type="EMBL" id="KZ805376">
    <property type="protein sequence ID" value="PVI00251.1"/>
    <property type="molecule type" value="Genomic_DNA"/>
</dbReference>
<feature type="compositionally biased region" description="Polar residues" evidence="1">
    <location>
        <begin position="108"/>
        <end position="121"/>
    </location>
</feature>
<name>A0A2V1DQ72_9PLEO</name>
<feature type="compositionally biased region" description="Basic and acidic residues" evidence="1">
    <location>
        <begin position="208"/>
        <end position="234"/>
    </location>
</feature>
<reference evidence="2 3" key="1">
    <citation type="journal article" date="2018" name="Sci. Rep.">
        <title>Comparative genomics provides insights into the lifestyle and reveals functional heterogeneity of dark septate endophytic fungi.</title>
        <authorList>
            <person name="Knapp D.G."/>
            <person name="Nemeth J.B."/>
            <person name="Barry K."/>
            <person name="Hainaut M."/>
            <person name="Henrissat B."/>
            <person name="Johnson J."/>
            <person name="Kuo A."/>
            <person name="Lim J.H.P."/>
            <person name="Lipzen A."/>
            <person name="Nolan M."/>
            <person name="Ohm R.A."/>
            <person name="Tamas L."/>
            <person name="Grigoriev I.V."/>
            <person name="Spatafora J.W."/>
            <person name="Nagy L.G."/>
            <person name="Kovacs G.M."/>
        </authorList>
    </citation>
    <scope>NUCLEOTIDE SEQUENCE [LARGE SCALE GENOMIC DNA]</scope>
    <source>
        <strain evidence="2 3">DSE2036</strain>
    </source>
</reference>
<proteinExistence type="predicted"/>
<feature type="compositionally biased region" description="Basic and acidic residues" evidence="1">
    <location>
        <begin position="190"/>
        <end position="201"/>
    </location>
</feature>
<sequence length="466" mass="50692">MDILAARDQENQVHHLHAGTAGKGGLKAMGAKTPANKAPKTPFKVPLNDENAVTMPGKSLLKTNGKANLPMTIKKNGKLETNSFVTPAGPRSRAPLGMKTTNAKATAFQTPAASSVKTQKASPRLRRPKVKVHQPEVEAEEDDVPEIEYMPPKEVPLPEDMGDYLPSDLKYPMFQGKNATRGMWEVYHNPVEDDGRTRGEREFEEDLERDKKKRDEEFDKLFNAQWEKEQEETSRYFGVEPLKKAAPQPSLKPGDPKKKTLGGPSTIKARSAVAALSETSKPDFAAARAANKTRTVADLNPMKKNPKPAIAPSTTRHAAATAASKSTIGYAKGRATTTNAAPRKPLSNVTKPAPFSATTRRPTSAAKTHSRAPSASTTSSTGPRSRGGFSRSSSTSTQATLVAAPQEEEPFRTAEDVEREMERLFLQDSDGEEADAWMNNFASQLNGADPFDEDLEGFQMQLPEGL</sequence>
<evidence type="ECO:0000313" key="3">
    <source>
        <dbReference type="Proteomes" id="UP000244855"/>
    </source>
</evidence>
<feature type="region of interest" description="Disordered" evidence="1">
    <location>
        <begin position="108"/>
        <end position="142"/>
    </location>
</feature>
<protein>
    <submittedName>
        <fullName evidence="2">Uncharacterized protein</fullName>
    </submittedName>
</protein>
<evidence type="ECO:0000313" key="2">
    <source>
        <dbReference type="EMBL" id="PVI00251.1"/>
    </source>
</evidence>
<feature type="compositionally biased region" description="Low complexity" evidence="1">
    <location>
        <begin position="311"/>
        <end position="327"/>
    </location>
</feature>
<dbReference type="OrthoDB" id="5327145at2759"/>
<feature type="compositionally biased region" description="Basic residues" evidence="1">
    <location>
        <begin position="123"/>
        <end position="132"/>
    </location>
</feature>